<dbReference type="Pfam" id="PF02362">
    <property type="entry name" value="B3"/>
    <property type="match status" value="4"/>
</dbReference>
<evidence type="ECO:0000256" key="4">
    <source>
        <dbReference type="ARBA" id="ARBA00023163"/>
    </source>
</evidence>
<dbReference type="Gene3D" id="2.40.330.10">
    <property type="entry name" value="DNA-binding pseudobarrel domain"/>
    <property type="match status" value="4"/>
</dbReference>
<dbReference type="GO" id="GO:0003677">
    <property type="term" value="F:DNA binding"/>
    <property type="evidence" value="ECO:0007669"/>
    <property type="project" value="UniProtKB-KW"/>
</dbReference>
<dbReference type="InterPro" id="IPR050655">
    <property type="entry name" value="Plant_B3_domain"/>
</dbReference>
<comment type="subcellular location">
    <subcellularLocation>
        <location evidence="1">Nucleus</location>
    </subcellularLocation>
</comment>
<evidence type="ECO:0000256" key="2">
    <source>
        <dbReference type="ARBA" id="ARBA00023015"/>
    </source>
</evidence>
<evidence type="ECO:0000256" key="1">
    <source>
        <dbReference type="ARBA" id="ARBA00004123"/>
    </source>
</evidence>
<evidence type="ECO:0000313" key="9">
    <source>
        <dbReference type="Proteomes" id="UP001054252"/>
    </source>
</evidence>
<dbReference type="SMART" id="SM01019">
    <property type="entry name" value="B3"/>
    <property type="match status" value="4"/>
</dbReference>
<reference evidence="8 9" key="1">
    <citation type="journal article" date="2021" name="Commun. Biol.">
        <title>The genome of Shorea leprosula (Dipterocarpaceae) highlights the ecological relevance of drought in aseasonal tropical rainforests.</title>
        <authorList>
            <person name="Ng K.K.S."/>
            <person name="Kobayashi M.J."/>
            <person name="Fawcett J.A."/>
            <person name="Hatakeyama M."/>
            <person name="Paape T."/>
            <person name="Ng C.H."/>
            <person name="Ang C.C."/>
            <person name="Tnah L.H."/>
            <person name="Lee C.T."/>
            <person name="Nishiyama T."/>
            <person name="Sese J."/>
            <person name="O'Brien M.J."/>
            <person name="Copetti D."/>
            <person name="Mohd Noor M.I."/>
            <person name="Ong R.C."/>
            <person name="Putra M."/>
            <person name="Sireger I.Z."/>
            <person name="Indrioko S."/>
            <person name="Kosugi Y."/>
            <person name="Izuno A."/>
            <person name="Isagi Y."/>
            <person name="Lee S.L."/>
            <person name="Shimizu K.K."/>
        </authorList>
    </citation>
    <scope>NUCLEOTIDE SEQUENCE [LARGE SCALE GENOMIC DNA]</scope>
    <source>
        <strain evidence="8">214</strain>
    </source>
</reference>
<dbReference type="GO" id="GO:0005634">
    <property type="term" value="C:nucleus"/>
    <property type="evidence" value="ECO:0007669"/>
    <property type="project" value="UniProtKB-SubCell"/>
</dbReference>
<dbReference type="SUPFAM" id="SSF101936">
    <property type="entry name" value="DNA-binding pseudobarrel domain"/>
    <property type="match status" value="4"/>
</dbReference>
<accession>A0AAV5IBL8</accession>
<dbReference type="InterPro" id="IPR015300">
    <property type="entry name" value="DNA-bd_pseudobarrel_sf"/>
</dbReference>
<evidence type="ECO:0000256" key="5">
    <source>
        <dbReference type="ARBA" id="ARBA00023242"/>
    </source>
</evidence>
<proteinExistence type="predicted"/>
<dbReference type="InterPro" id="IPR003340">
    <property type="entry name" value="B3_DNA-bd"/>
</dbReference>
<keyword evidence="2" id="KW-0805">Transcription regulation</keyword>
<dbReference type="PANTHER" id="PTHR31920:SF129">
    <property type="entry name" value="B3 DOMAIN-CONTAINING TRANSCRIPTION FACTOR VRN1-LIKE"/>
    <property type="match status" value="1"/>
</dbReference>
<dbReference type="PROSITE" id="PS50863">
    <property type="entry name" value="B3"/>
    <property type="match status" value="3"/>
</dbReference>
<dbReference type="Proteomes" id="UP001054252">
    <property type="component" value="Unassembled WGS sequence"/>
</dbReference>
<dbReference type="CDD" id="cd10017">
    <property type="entry name" value="B3_DNA"/>
    <property type="match status" value="4"/>
</dbReference>
<evidence type="ECO:0000313" key="8">
    <source>
        <dbReference type="EMBL" id="GKU94644.1"/>
    </source>
</evidence>
<gene>
    <name evidence="8" type="ORF">SLEP1_g8103</name>
</gene>
<keyword evidence="5" id="KW-0539">Nucleus</keyword>
<feature type="domain" description="TF-B3" evidence="7">
    <location>
        <begin position="40"/>
        <end position="133"/>
    </location>
</feature>
<keyword evidence="9" id="KW-1185">Reference proteome</keyword>
<feature type="compositionally biased region" description="Polar residues" evidence="6">
    <location>
        <begin position="270"/>
        <end position="279"/>
    </location>
</feature>
<evidence type="ECO:0000256" key="3">
    <source>
        <dbReference type="ARBA" id="ARBA00023125"/>
    </source>
</evidence>
<sequence>MKSETEQSNPCNGCSTMASKSLRTSTTHNDPSMFTPKVPHFFKIILEDTIRDGKLEIPKKFVRKYGNGMLSSVVLEVPSGAVWRVGLTRSDGRVWLQCGWNEFAKYYSLKYGHFLVFRYKGNCNFHVLIFDTSASEIEYPNFSSRHGRGCILDKEFHEPEIGEAEDDVSVEILREIPPRRKVRQKSPVPCSRPCKKMKTTMSDSLIDDQTGFLSCQKNYVAKEPTVPNVEESESDSSVQILDDFSSFHRTQEASSLWCPKPSNKVRNKNSRGNQESTSKIPPLTQHCKKKGIQCTRMKLEKSIKNEYLDNSMKELGGSLNFPAKSCSTLRRSTEKGREVKMSSLMRSLSCKEKENFLLRDTIVKSGNPVFPIVMRPAYVNGGILNLPFQFAKRYLGERHDKVILHLPNRRTWSVKYAFRTKSSFQPKPRFYYSWREFVLDNNLKVGDVCVFELIKDAGTSFNVIILSAANANASGASQVKSRKVLVPEIESDQTNDYLAGNSNLDDQSMGQHFQPTRRKHKVGHGRLEQSGVDKSAGRKVTLQSPCLLPSHTADTTRKSFKVVLKSYNFERSKVTMQFQFVQKFIAQKTEDWVLQVVDGTWPVKLTSYPQHNLANLSRLSSFARDNSLKIGDTCVFEIAEESSATMKVSIIRCSGTSKLAGNSNLDNQSMDRHFLRPRRKCKVPSGLKQSGVEKSAWALVTPQSPCQKSSHTVDPTRKFIEVVLRSYHFKKFCLNFSFHFVKKFVSQKAENWVLQVLDRTWPVKLISYPQWHSATLSSGWSSFAKDNSLKIGDTCVLEIAEETSATINVSFVRCSG</sequence>
<name>A0AAV5IBL8_9ROSI</name>
<keyword evidence="4" id="KW-0804">Transcription</keyword>
<dbReference type="AlphaFoldDB" id="A0AAV5IBL8"/>
<dbReference type="EMBL" id="BPVZ01000008">
    <property type="protein sequence ID" value="GKU94644.1"/>
    <property type="molecule type" value="Genomic_DNA"/>
</dbReference>
<evidence type="ECO:0000256" key="6">
    <source>
        <dbReference type="SAM" id="MobiDB-lite"/>
    </source>
</evidence>
<protein>
    <recommendedName>
        <fullName evidence="7">TF-B3 domain-containing protein</fullName>
    </recommendedName>
</protein>
<dbReference type="PANTHER" id="PTHR31920">
    <property type="entry name" value="B3 DOMAIN-CONTAINING"/>
    <property type="match status" value="1"/>
</dbReference>
<feature type="region of interest" description="Disordered" evidence="6">
    <location>
        <begin position="257"/>
        <end position="282"/>
    </location>
</feature>
<feature type="domain" description="TF-B3" evidence="7">
    <location>
        <begin position="369"/>
        <end position="469"/>
    </location>
</feature>
<evidence type="ECO:0000259" key="7">
    <source>
        <dbReference type="PROSITE" id="PS50863"/>
    </source>
</evidence>
<organism evidence="8 9">
    <name type="scientific">Rubroshorea leprosula</name>
    <dbReference type="NCBI Taxonomy" id="152421"/>
    <lineage>
        <taxon>Eukaryota</taxon>
        <taxon>Viridiplantae</taxon>
        <taxon>Streptophyta</taxon>
        <taxon>Embryophyta</taxon>
        <taxon>Tracheophyta</taxon>
        <taxon>Spermatophyta</taxon>
        <taxon>Magnoliopsida</taxon>
        <taxon>eudicotyledons</taxon>
        <taxon>Gunneridae</taxon>
        <taxon>Pentapetalae</taxon>
        <taxon>rosids</taxon>
        <taxon>malvids</taxon>
        <taxon>Malvales</taxon>
        <taxon>Dipterocarpaceae</taxon>
        <taxon>Rubroshorea</taxon>
    </lineage>
</organism>
<keyword evidence="3" id="KW-0238">DNA-binding</keyword>
<feature type="domain" description="TF-B3" evidence="7">
    <location>
        <begin position="719"/>
        <end position="815"/>
    </location>
</feature>
<comment type="caution">
    <text evidence="8">The sequence shown here is derived from an EMBL/GenBank/DDBJ whole genome shotgun (WGS) entry which is preliminary data.</text>
</comment>